<name>A0ABY8EU37_MALFU</name>
<dbReference type="EMBL" id="CP046237">
    <property type="protein sequence ID" value="WFD49123.1"/>
    <property type="molecule type" value="Genomic_DNA"/>
</dbReference>
<dbReference type="PANTHER" id="PTHR12790:SF0">
    <property type="entry name" value="RNA POLYMERASE I-SPECIFIC TRANSCRIPTION INITIATION FACTOR RRN3-RELATED"/>
    <property type="match status" value="1"/>
</dbReference>
<proteinExistence type="inferred from homology"/>
<dbReference type="InterPro" id="IPR007991">
    <property type="entry name" value="RNA_pol_I_trans_ini_fac_RRN3"/>
</dbReference>
<feature type="compositionally biased region" description="Polar residues" evidence="2">
    <location>
        <begin position="742"/>
        <end position="755"/>
    </location>
</feature>
<evidence type="ECO:0000313" key="3">
    <source>
        <dbReference type="EMBL" id="WFD49123.1"/>
    </source>
</evidence>
<sequence length="767" mass="81841">MPASPHRAVRAPKPAPDAGTRQGMYVAFVKNAIAQKAKGDPQPYAELVAQLANHAATPAARAAWLAALSHVAPALDRSCAELVDAVLDYAWLAAPPAVADAWVRFVCALVSARGEWVAQVAARVFANFGMHPAWYDEALVAADAPRPTRRALYDRLHALLQQLLRLVPTLAAALQSQVARHFPHKRDRTLAQVLYVRNVLRVTAYCEALTEPIWAAVLDHVLQVDVEIQVELDELEEQGLAPAAGAPLASVLDGRVDDADDAADDDAHADDDDAHAADAADDDALSALDSDDDGYDVNDALLPARAAAPAPAWGEVAVLAGKLDALMKVVFDFLAQHVGPGATDAGADVRRYQLYQTLLGLFTRAVLPTFRSRHVQFVLFWYASLDAEFADMFLGTLLSKSLYAPQRDARTPAGTDAAAFLRIAAASYVASFVARAQYIDAPTTRTVVLNLCTYLDAGLEAFAQQGARAPAPGQREHALFYAVAQAVFYIFCFRWRDLRQAPSAADATLADDDGPASLAHTYPTACSFELSPQLMPTLHGTSFSSASSAGNTSVLSAEAGWAPGLAVVQRAITSPLNPLRYCNANVVHQFAHVAQHTGFLYCYSILDANARRAAPPTHDTSAPGTPRRHGAAPRVSRESTPLAAPAPASEAPAAVAAPALDVFFPFDPYRLHDSGAAVHRLYREWSDVAPEGDDEDEDEDEDDEDDEAGAADDDVDDEMGALPASRAKLAPLSARRGAHASSLDTSSITPESIAQSLEAMSISPYTG</sequence>
<evidence type="ECO:0000256" key="2">
    <source>
        <dbReference type="SAM" id="MobiDB-lite"/>
    </source>
</evidence>
<gene>
    <name evidence="3" type="primary">RRN3</name>
    <name evidence="3" type="ORF">GLX27_003801</name>
</gene>
<organism evidence="3 4">
    <name type="scientific">Malassezia furfur</name>
    <name type="common">Pityriasis versicolor infection agent</name>
    <name type="synonym">Pityrosporum furfur</name>
    <dbReference type="NCBI Taxonomy" id="55194"/>
    <lineage>
        <taxon>Eukaryota</taxon>
        <taxon>Fungi</taxon>
        <taxon>Dikarya</taxon>
        <taxon>Basidiomycota</taxon>
        <taxon>Ustilaginomycotina</taxon>
        <taxon>Malasseziomycetes</taxon>
        <taxon>Malasseziales</taxon>
        <taxon>Malasseziaceae</taxon>
        <taxon>Malassezia</taxon>
    </lineage>
</organism>
<evidence type="ECO:0000256" key="1">
    <source>
        <dbReference type="ARBA" id="ARBA00010098"/>
    </source>
</evidence>
<comment type="similarity">
    <text evidence="1">Belongs to the RRN3 family.</text>
</comment>
<protein>
    <submittedName>
        <fullName evidence="3">DNA independent RNA polymerase I transcription factor</fullName>
    </submittedName>
</protein>
<keyword evidence="4" id="KW-1185">Reference proteome</keyword>
<dbReference type="Proteomes" id="UP000818624">
    <property type="component" value="Chromosome 4"/>
</dbReference>
<feature type="region of interest" description="Disordered" evidence="2">
    <location>
        <begin position="259"/>
        <end position="278"/>
    </location>
</feature>
<evidence type="ECO:0000313" key="4">
    <source>
        <dbReference type="Proteomes" id="UP000818624"/>
    </source>
</evidence>
<dbReference type="Pfam" id="PF05327">
    <property type="entry name" value="RRN3"/>
    <property type="match status" value="1"/>
</dbReference>
<reference evidence="3 4" key="1">
    <citation type="journal article" date="2020" name="Elife">
        <title>Loss of centromere function drives karyotype evolution in closely related Malassezia species.</title>
        <authorList>
            <person name="Sankaranarayanan S.R."/>
            <person name="Ianiri G."/>
            <person name="Coelho M.A."/>
            <person name="Reza M.H."/>
            <person name="Thimmappa B.C."/>
            <person name="Ganguly P."/>
            <person name="Vadnala R.N."/>
            <person name="Sun S."/>
            <person name="Siddharthan R."/>
            <person name="Tellgren-Roth C."/>
            <person name="Dawson T.L."/>
            <person name="Heitman J."/>
            <person name="Sanyal K."/>
        </authorList>
    </citation>
    <scope>NUCLEOTIDE SEQUENCE [LARGE SCALE GENOMIC DNA]</scope>
    <source>
        <strain evidence="3">CBS14141</strain>
    </source>
</reference>
<accession>A0ABY8EU37</accession>
<dbReference type="PANTHER" id="PTHR12790">
    <property type="entry name" value="TRANSCRIPTION INITIATION FACTOR IA RRN3"/>
    <property type="match status" value="1"/>
</dbReference>
<feature type="region of interest" description="Disordered" evidence="2">
    <location>
        <begin position="687"/>
        <end position="767"/>
    </location>
</feature>
<feature type="region of interest" description="Disordered" evidence="2">
    <location>
        <begin position="613"/>
        <end position="647"/>
    </location>
</feature>
<feature type="compositionally biased region" description="Acidic residues" evidence="2">
    <location>
        <begin position="690"/>
        <end position="719"/>
    </location>
</feature>